<sequence length="169" mass="19010">MTDRARPRAIARRIEARKGWWHWLFEGGITLKGLMGLTELVAGAALLAAPPTRVHDLIEAAARWHLIADRHGPLSRQLLHAAENWPAASQHFYALYLVLHGGLKLVMVGLLWARFAWAYPAAIAIQCFFIAFEGHRWMHTGNPVLLGLAALDLAIIGLIWHEWRARPQP</sequence>
<feature type="transmembrane region" description="Helical" evidence="1">
    <location>
        <begin position="111"/>
        <end position="132"/>
    </location>
</feature>
<keyword evidence="1" id="KW-1133">Transmembrane helix</keyword>
<dbReference type="Pfam" id="PF09900">
    <property type="entry name" value="DUF2127"/>
    <property type="match status" value="1"/>
</dbReference>
<dbReference type="Proteomes" id="UP000252023">
    <property type="component" value="Chromosome"/>
</dbReference>
<proteinExistence type="predicted"/>
<dbReference type="KEGG" id="pars:DRW48_09250"/>
<keyword evidence="1" id="KW-0812">Transmembrane</keyword>
<protein>
    <submittedName>
        <fullName evidence="2">DUF2127 domain-containing protein</fullName>
    </submittedName>
</protein>
<dbReference type="RefSeq" id="WP_114076167.1">
    <property type="nucleotide sequence ID" value="NZ_CP030918.1"/>
</dbReference>
<evidence type="ECO:0000313" key="2">
    <source>
        <dbReference type="EMBL" id="AXC49848.1"/>
    </source>
</evidence>
<keyword evidence="1" id="KW-0472">Membrane</keyword>
<dbReference type="AlphaFoldDB" id="A0A344PKE3"/>
<evidence type="ECO:0000313" key="3">
    <source>
        <dbReference type="Proteomes" id="UP000252023"/>
    </source>
</evidence>
<name>A0A344PKE3_9RHOB</name>
<feature type="transmembrane region" description="Helical" evidence="1">
    <location>
        <begin position="21"/>
        <end position="49"/>
    </location>
</feature>
<gene>
    <name evidence="2" type="ORF">DRW48_09250</name>
</gene>
<feature type="transmembrane region" description="Helical" evidence="1">
    <location>
        <begin position="144"/>
        <end position="163"/>
    </location>
</feature>
<dbReference type="OrthoDB" id="8393979at2"/>
<dbReference type="EMBL" id="CP030918">
    <property type="protein sequence ID" value="AXC49848.1"/>
    <property type="molecule type" value="Genomic_DNA"/>
</dbReference>
<dbReference type="InterPro" id="IPR021125">
    <property type="entry name" value="DUF2127"/>
</dbReference>
<reference evidence="3" key="1">
    <citation type="submission" date="2018-07" db="EMBL/GenBank/DDBJ databases">
        <title>Genome sequencing of Paracoccus sp. SC2-6.</title>
        <authorList>
            <person name="Heo J."/>
            <person name="Kim S.-J."/>
            <person name="Kwon S.-W."/>
        </authorList>
    </citation>
    <scope>NUCLEOTIDE SEQUENCE [LARGE SCALE GENOMIC DNA]</scope>
    <source>
        <strain evidence="3">SC2-6</strain>
    </source>
</reference>
<evidence type="ECO:0000256" key="1">
    <source>
        <dbReference type="SAM" id="Phobius"/>
    </source>
</evidence>
<keyword evidence="3" id="KW-1185">Reference proteome</keyword>
<accession>A0A344PKE3</accession>
<organism evidence="2 3">
    <name type="scientific">Paracoccus suum</name>
    <dbReference type="NCBI Taxonomy" id="2259340"/>
    <lineage>
        <taxon>Bacteria</taxon>
        <taxon>Pseudomonadati</taxon>
        <taxon>Pseudomonadota</taxon>
        <taxon>Alphaproteobacteria</taxon>
        <taxon>Rhodobacterales</taxon>
        <taxon>Paracoccaceae</taxon>
        <taxon>Paracoccus</taxon>
    </lineage>
</organism>